<dbReference type="PANTHER" id="PTHR45790:SF6">
    <property type="entry name" value="UROPORPHYRINOGEN-III C-METHYLTRANSFERASE"/>
    <property type="match status" value="1"/>
</dbReference>
<dbReference type="InterPro" id="IPR002347">
    <property type="entry name" value="SDR_fam"/>
</dbReference>
<keyword evidence="4 13" id="KW-0808">Transferase</keyword>
<dbReference type="Pfam" id="PF14824">
    <property type="entry name" value="Sirohm_synth_M"/>
    <property type="match status" value="1"/>
</dbReference>
<evidence type="ECO:0000256" key="6">
    <source>
        <dbReference type="ARBA" id="ARBA00022857"/>
    </source>
</evidence>
<dbReference type="InterPro" id="IPR036291">
    <property type="entry name" value="NAD(P)-bd_dom_sf"/>
</dbReference>
<dbReference type="InterPro" id="IPR003043">
    <property type="entry name" value="Uropor_MeTrfase_CS"/>
</dbReference>
<keyword evidence="9" id="KW-0486">Methionine biosynthesis</keyword>
<dbReference type="SUPFAM" id="SSF51735">
    <property type="entry name" value="NAD(P)-binding Rossmann-fold domains"/>
    <property type="match status" value="1"/>
</dbReference>
<evidence type="ECO:0000256" key="14">
    <source>
        <dbReference type="SAM" id="Phobius"/>
    </source>
</evidence>
<dbReference type="InterPro" id="IPR028281">
    <property type="entry name" value="Sirohaem_synthase_central"/>
</dbReference>
<name>A0A438N4D3_EXOME</name>
<dbReference type="GO" id="GO:0009086">
    <property type="term" value="P:methionine biosynthetic process"/>
    <property type="evidence" value="ECO:0007669"/>
    <property type="project" value="UniProtKB-KW"/>
</dbReference>
<dbReference type="SUPFAM" id="SSF53790">
    <property type="entry name" value="Tetrapyrrole methylase"/>
    <property type="match status" value="1"/>
</dbReference>
<evidence type="ECO:0000256" key="12">
    <source>
        <dbReference type="ARBA" id="ARBA00055636"/>
    </source>
</evidence>
<dbReference type="Gene3D" id="3.40.50.720">
    <property type="entry name" value="NAD(P)-binding Rossmann-like Domain"/>
    <property type="match status" value="2"/>
</dbReference>
<dbReference type="PRINTS" id="PR00081">
    <property type="entry name" value="GDHRDH"/>
</dbReference>
<gene>
    <name evidence="16" type="ORF">B0A52_05246</name>
</gene>
<evidence type="ECO:0000256" key="10">
    <source>
        <dbReference type="ARBA" id="ARBA00023244"/>
    </source>
</evidence>
<dbReference type="InterPro" id="IPR028162">
    <property type="entry name" value="Met8_C"/>
</dbReference>
<evidence type="ECO:0000256" key="2">
    <source>
        <dbReference type="ARBA" id="ARBA00022603"/>
    </source>
</evidence>
<keyword evidence="14" id="KW-0812">Transmembrane</keyword>
<dbReference type="GO" id="GO:0016491">
    <property type="term" value="F:oxidoreductase activity"/>
    <property type="evidence" value="ECO:0007669"/>
    <property type="project" value="UniProtKB-KW"/>
</dbReference>
<dbReference type="EMBL" id="NAJM01000022">
    <property type="protein sequence ID" value="RVX70594.1"/>
    <property type="molecule type" value="Genomic_DNA"/>
</dbReference>
<dbReference type="InterPro" id="IPR014777">
    <property type="entry name" value="4pyrrole_Mease_sub1"/>
</dbReference>
<comment type="caution">
    <text evidence="16">The sequence shown here is derived from an EMBL/GenBank/DDBJ whole genome shotgun (WGS) entry which is preliminary data.</text>
</comment>
<feature type="domain" description="Glycosyl transferase CAP10" evidence="15">
    <location>
        <begin position="1202"/>
        <end position="1482"/>
    </location>
</feature>
<accession>A0A438N4D3</accession>
<evidence type="ECO:0000259" key="15">
    <source>
        <dbReference type="SMART" id="SM00672"/>
    </source>
</evidence>
<evidence type="ECO:0000313" key="16">
    <source>
        <dbReference type="EMBL" id="RVX70594.1"/>
    </source>
</evidence>
<dbReference type="Proteomes" id="UP000288859">
    <property type="component" value="Unassembled WGS sequence"/>
</dbReference>
<dbReference type="GO" id="GO:0019354">
    <property type="term" value="P:siroheme biosynthetic process"/>
    <property type="evidence" value="ECO:0007669"/>
    <property type="project" value="InterPro"/>
</dbReference>
<dbReference type="PANTHER" id="PTHR45790">
    <property type="entry name" value="SIROHEME SYNTHASE-RELATED"/>
    <property type="match status" value="1"/>
</dbReference>
<evidence type="ECO:0000256" key="9">
    <source>
        <dbReference type="ARBA" id="ARBA00023167"/>
    </source>
</evidence>
<keyword evidence="6" id="KW-0521">NADP</keyword>
<dbReference type="FunFam" id="3.40.1010.10:FF:000006">
    <property type="entry name" value="Siroheme synthase, putative"/>
    <property type="match status" value="1"/>
</dbReference>
<dbReference type="GO" id="GO:0004851">
    <property type="term" value="F:uroporphyrin-III C-methyltransferase activity"/>
    <property type="evidence" value="ECO:0007669"/>
    <property type="project" value="UniProtKB-EC"/>
</dbReference>
<dbReference type="Gene3D" id="3.40.1010.10">
    <property type="entry name" value="Cobalt-precorrin-4 Transmethylase, Domain 1"/>
    <property type="match status" value="1"/>
</dbReference>
<keyword evidence="7" id="KW-0560">Oxidoreductase</keyword>
<dbReference type="Pfam" id="PF00590">
    <property type="entry name" value="TP_methylase"/>
    <property type="match status" value="1"/>
</dbReference>
<dbReference type="Pfam" id="PF13241">
    <property type="entry name" value="NAD_binding_7"/>
    <property type="match status" value="1"/>
</dbReference>
<dbReference type="InterPro" id="IPR035996">
    <property type="entry name" value="4pyrrol_Methylase_sf"/>
</dbReference>
<evidence type="ECO:0000256" key="1">
    <source>
        <dbReference type="ARBA" id="ARBA00005879"/>
    </source>
</evidence>
<dbReference type="InterPro" id="IPR014776">
    <property type="entry name" value="4pyrrole_Mease_sub2"/>
</dbReference>
<comment type="similarity">
    <text evidence="1 13">Belongs to the precorrin methyltransferase family.</text>
</comment>
<sequence length="1490" mass="166061">MTVPGLSLQVGAKPVLIAPASEELHYTLVTAIEDGRISWLQREFEDQDLNTLGREEIGYYVDAVFVTLSPGNPQSIRISDLCKRQRVPVNVVDAPNLCTFTLLSTHLDGPLQIGITTSGSGCKLSSRIRRELVSALPSNFGQAVERLGSLRRQIWEQDLKLQHENSVEVEAETEDEESAAQKHTFNNLVRENDCDPAVLRTRRMRWLSQICEYWPLSRLASITDADISAILEAYRSTAQPFSPSPQNDGPTLVLSKPTRTGSITLAGSGPGHPSLLTLATHSAIQTAHYILADKLVPAEILALIPRRTPVHIARKFPGNADAAQEELLELGMRAMEQGKDVLRLKQGDPYLYGRGAEEVTFFRDRGYEVRVIPGITSALSAPMFAGIPVTHRSVADQVVICTGTGRKGAAPEPPSYRKTKTVVFLMALHRLDSLVASLTMDVQGEGQAGSCKRALWPRETPCSVIERASCPDQRVIRSTLQHVCQAVQEEGSRPPGLLVVGNSCEVLERLTADQRWKVQDGFRGIDAIGTPAGELDMLKELESLSHKTERPFGDSIIHSGPVDFTQPIDYSNLKGKTIIITGGASGFGAACFEEWARHGANVVIGDINEKAGRELVARIRQQTNNLNHHFIGLDVTSWASQAAFFKQAASLSPHGGIDHVMANAGVALATENEFFEEPPDYSTMENPPPPLQKTVDINLNGVLLTTHLALAYLSRNPQSQRVKLGQHAGERDRHLILVASIAGLTGLATLPYYAAAKHGVVGLWRTLRMTTPIKHGIRVNMVNPYFVDTPLLGVAGNLVMAGGAMADKDDVMEAVTRLVADQGIIGRGLCIGPKAGPGIAEQAGLNPTVEHQAIWDAYAEDFEQTDIFTRRLIGVTNLLTTARGWAGILVDTGSVILSILILAAIVTILVLRDPQHLPSQSSAAKFLNDHSPSGQDAPVIPASSSTHPIHQLIAHHETQLRTLRARQSKSLSEAVAEYRRRYNLPPPPNFDQWYKFAKKRGVQLIDEFDTIHHQLLPFWALDPAVIRERVREAIGFDNAFISVMIRDGKVVKSEGGGNMYQWHREATPVMLHNFIKHLPDMDLAFNIHDEPRVILQHDDLLRHINVATTQNMPKAYDNISPRNRWSPRPRDLGEGIRIKEYKTTRFNKFAHQPTWSNSRLSCPPDSPARSCLVDNCPDNQTAYTTLPLGFIENTTAFSDICNSPSLEKTFGFFDRPNAFDVTHDLFPVFSQSKISSFQDILYPSPWYYMSRVKYEPERDMPWQDKAPTMYWRGSTTGGFSRDGGWRRQHRQIFLSKIQPMNQAKILKLDNSTTPNPAGSNVWREESVPGDRFSHYFDVKFTSIGQCDPGDCDAQRAYFGTVQPVNMFDAFRSRFLLDIDGNAFSGRYYAWLLSKSLVLKLAVFREWHDEWLTPWVHYIPLSLKGDEYVESVRYFDQEAAGKSEAQRIADQGREWAGKVLRNDDLEVWYFRLLLEYGRLIDDDRYNIGFAV</sequence>
<dbReference type="OrthoDB" id="541052at2759"/>
<dbReference type="SUPFAM" id="SSF75615">
    <property type="entry name" value="Siroheme synthase middle domains-like"/>
    <property type="match status" value="1"/>
</dbReference>
<protein>
    <recommendedName>
        <fullName evidence="15">Glycosyl transferase CAP10 domain-containing protein</fullName>
    </recommendedName>
</protein>
<dbReference type="Pfam" id="PF00106">
    <property type="entry name" value="adh_short"/>
    <property type="match status" value="1"/>
</dbReference>
<evidence type="ECO:0000256" key="4">
    <source>
        <dbReference type="ARBA" id="ARBA00022679"/>
    </source>
</evidence>
<dbReference type="Pfam" id="PF05686">
    <property type="entry name" value="Glyco_transf_90"/>
    <property type="match status" value="1"/>
</dbReference>
<feature type="transmembrane region" description="Helical" evidence="14">
    <location>
        <begin position="885"/>
        <end position="911"/>
    </location>
</feature>
<dbReference type="PROSITE" id="PS00840">
    <property type="entry name" value="SUMT_2"/>
    <property type="match status" value="1"/>
</dbReference>
<dbReference type="Gene3D" id="3.30.950.10">
    <property type="entry name" value="Methyltransferase, Cobalt-precorrin-4 Transmethylase, Domain 2"/>
    <property type="match status" value="1"/>
</dbReference>
<dbReference type="CDD" id="cd11642">
    <property type="entry name" value="SUMT"/>
    <property type="match status" value="1"/>
</dbReference>
<evidence type="ECO:0000313" key="17">
    <source>
        <dbReference type="Proteomes" id="UP000288859"/>
    </source>
</evidence>
<keyword evidence="14" id="KW-1133">Transmembrane helix</keyword>
<dbReference type="GO" id="GO:0032259">
    <property type="term" value="P:methylation"/>
    <property type="evidence" value="ECO:0007669"/>
    <property type="project" value="UniProtKB-KW"/>
</dbReference>
<feature type="transmembrane region" description="Helical" evidence="14">
    <location>
        <begin position="735"/>
        <end position="755"/>
    </location>
</feature>
<evidence type="ECO:0000256" key="8">
    <source>
        <dbReference type="ARBA" id="ARBA00023027"/>
    </source>
</evidence>
<comment type="function">
    <text evidence="12">Siroheme synthase involved in methionine biosynthesis.</text>
</comment>
<dbReference type="InterPro" id="IPR000878">
    <property type="entry name" value="4pyrrol_Mease"/>
</dbReference>
<dbReference type="InterPro" id="IPR006598">
    <property type="entry name" value="CAP10"/>
</dbReference>
<dbReference type="InterPro" id="IPR020904">
    <property type="entry name" value="Sc_DH/Rdtase_CS"/>
</dbReference>
<evidence type="ECO:0000256" key="7">
    <source>
        <dbReference type="ARBA" id="ARBA00023002"/>
    </source>
</evidence>
<keyword evidence="8" id="KW-0520">NAD</keyword>
<keyword evidence="5" id="KW-0949">S-adenosyl-L-methionine</keyword>
<dbReference type="SMART" id="SM00672">
    <property type="entry name" value="CAP10"/>
    <property type="match status" value="1"/>
</dbReference>
<dbReference type="VEuPathDB" id="FungiDB:PV10_09060"/>
<evidence type="ECO:0000256" key="13">
    <source>
        <dbReference type="RuleBase" id="RU003960"/>
    </source>
</evidence>
<evidence type="ECO:0000256" key="5">
    <source>
        <dbReference type="ARBA" id="ARBA00022691"/>
    </source>
</evidence>
<dbReference type="VEuPathDB" id="FungiDB:PV10_08124"/>
<keyword evidence="2 13" id="KW-0489">Methyltransferase</keyword>
<proteinExistence type="inferred from homology"/>
<reference evidence="16 17" key="1">
    <citation type="submission" date="2017-03" db="EMBL/GenBank/DDBJ databases">
        <title>Genomes of endolithic fungi from Antarctica.</title>
        <authorList>
            <person name="Coleine C."/>
            <person name="Masonjones S."/>
            <person name="Stajich J.E."/>
        </authorList>
    </citation>
    <scope>NUCLEOTIDE SEQUENCE [LARGE SCALE GENOMIC DNA]</scope>
    <source>
        <strain evidence="16 17">CCFEE 6314</strain>
    </source>
</reference>
<keyword evidence="10" id="KW-0627">Porphyrin biosynthesis</keyword>
<dbReference type="InterPro" id="IPR006366">
    <property type="entry name" value="CobA/CysG_C"/>
</dbReference>
<dbReference type="Pfam" id="PF14823">
    <property type="entry name" value="Sirohm_synth_C"/>
    <property type="match status" value="1"/>
</dbReference>
<evidence type="ECO:0000256" key="11">
    <source>
        <dbReference type="ARBA" id="ARBA00052360"/>
    </source>
</evidence>
<dbReference type="FunFam" id="3.30.950.10:FF:000005">
    <property type="entry name" value="Uroporphyrin-III c-methyltransferase, putative"/>
    <property type="match status" value="1"/>
</dbReference>
<keyword evidence="14" id="KW-0472">Membrane</keyword>
<comment type="catalytic activity">
    <reaction evidence="11">
        <text>uroporphyrinogen III + 2 S-adenosyl-L-methionine = precorrin-2 + 2 S-adenosyl-L-homocysteine + H(+)</text>
        <dbReference type="Rhea" id="RHEA:32459"/>
        <dbReference type="ChEBI" id="CHEBI:15378"/>
        <dbReference type="ChEBI" id="CHEBI:57308"/>
        <dbReference type="ChEBI" id="CHEBI:57856"/>
        <dbReference type="ChEBI" id="CHEBI:58827"/>
        <dbReference type="ChEBI" id="CHEBI:59789"/>
        <dbReference type="EC" id="2.1.1.107"/>
    </reaction>
</comment>
<keyword evidence="3" id="KW-0028">Amino-acid biosynthesis</keyword>
<dbReference type="PROSITE" id="PS00061">
    <property type="entry name" value="ADH_SHORT"/>
    <property type="match status" value="1"/>
</dbReference>
<dbReference type="VEuPathDB" id="FungiDB:PV10_09058"/>
<dbReference type="InterPro" id="IPR050161">
    <property type="entry name" value="Siro_Cobalamin_biosynth"/>
</dbReference>
<organism evidence="16 17">
    <name type="scientific">Exophiala mesophila</name>
    <name type="common">Black yeast-like fungus</name>
    <dbReference type="NCBI Taxonomy" id="212818"/>
    <lineage>
        <taxon>Eukaryota</taxon>
        <taxon>Fungi</taxon>
        <taxon>Dikarya</taxon>
        <taxon>Ascomycota</taxon>
        <taxon>Pezizomycotina</taxon>
        <taxon>Eurotiomycetes</taxon>
        <taxon>Chaetothyriomycetidae</taxon>
        <taxon>Chaetothyriales</taxon>
        <taxon>Herpotrichiellaceae</taxon>
        <taxon>Exophiala</taxon>
    </lineage>
</organism>
<evidence type="ECO:0000256" key="3">
    <source>
        <dbReference type="ARBA" id="ARBA00022605"/>
    </source>
</evidence>